<dbReference type="EMBL" id="CP182909">
    <property type="protein sequence ID" value="XPM63946.1"/>
    <property type="molecule type" value="Genomic_DNA"/>
</dbReference>
<evidence type="ECO:0000313" key="1">
    <source>
        <dbReference type="EMBL" id="XPM63946.1"/>
    </source>
</evidence>
<gene>
    <name evidence="1" type="ORF">BH720_033360</name>
</gene>
<keyword evidence="2" id="KW-1185">Reference proteome</keyword>
<accession>A0ACD5GUS3</accession>
<protein>
    <submittedName>
        <fullName evidence="1">ArnT family glycosyltransferase</fullName>
        <ecNumber evidence="1">2.4.-.-</ecNumber>
    </submittedName>
</protein>
<dbReference type="Proteomes" id="UP000095472">
    <property type="component" value="Chromosome"/>
</dbReference>
<organism evidence="1 2">
    <name type="scientific">Desertifilum tharense IPPAS B-1220</name>
    <dbReference type="NCBI Taxonomy" id="1781255"/>
    <lineage>
        <taxon>Bacteria</taxon>
        <taxon>Bacillati</taxon>
        <taxon>Cyanobacteriota</taxon>
        <taxon>Cyanophyceae</taxon>
        <taxon>Desertifilales</taxon>
        <taxon>Desertifilaceae</taxon>
        <taxon>Desertifilum</taxon>
    </lineage>
</organism>
<dbReference type="EC" id="2.4.-.-" evidence="1"/>
<name>A0ACD5GUS3_9CYAN</name>
<proteinExistence type="predicted"/>
<reference evidence="1 2" key="1">
    <citation type="journal article" date="2016" name="Genome Announc.">
        <title>Draft Genome Sequence of the Thermotolerant Cyanobacterium Desertifilum sp. IPPAS B-1220.</title>
        <authorList>
            <person name="Mironov K.S."/>
            <person name="Sinetova M.A."/>
            <person name="Bolatkhan K."/>
            <person name="Zayadan B.K."/>
            <person name="Ustinova V.V."/>
            <person name="Kupriyanova E.V."/>
            <person name="Skrypnik A.N."/>
            <person name="Gogoleva N.E."/>
            <person name="Gogolev Y.V."/>
            <person name="Los D.A."/>
        </authorList>
    </citation>
    <scope>NUCLEOTIDE SEQUENCE [LARGE SCALE GENOMIC DNA]</scope>
    <source>
        <strain evidence="1 2">IPPAS B-1220</strain>
    </source>
</reference>
<keyword evidence="1" id="KW-0328">Glycosyltransferase</keyword>
<sequence>MAGGKLNGVYAFFLVPGHFVTLVFSLLGVLCTYGVTWELTRRRYPSLLAGLVLATSFLWVSHSHYLTVDIPLAALCMAALGLTLYFTRQNAPLGVGKLCVLGIVLGLATSAKYNGILVYPAMVAALGLRREKLGGWRWVRDSLIVLGMSAIAFSLTNPFIWLDSQSFTSFQDAIAFEANHAQTGHYGYETDNGWLFHLRHSLYYGYGLLPLILAGIGLIALLKNRAIPHFQKLPILGFLILFYALIGGSTLAFGRYMLPMLPGLAVLTAIGVSAIAQSWQAQFKIKTQIASGAIALLLLAPQTANAVLHNQIIAQTDTRTQLSRLLEDEVWQQTPINVYSGGYTRQNLLRSHLPIDRYLTHRSQNPEYYQTGFAQLQAQQASLDWMVFDSFSHDRMLYSSPPLSVPFPFNPEVPGGVVQISPYQRDKAEIPFSPESLYSPYLPDLAYRKQPYSLIEIYSTREAQIQQILDACQRQNIPCQSQVGNRGYYWQMLQ</sequence>
<keyword evidence="1" id="KW-0808">Transferase</keyword>
<evidence type="ECO:0000313" key="2">
    <source>
        <dbReference type="Proteomes" id="UP000095472"/>
    </source>
</evidence>